<dbReference type="Proteomes" id="UP000533639">
    <property type="component" value="Unassembled WGS sequence"/>
</dbReference>
<feature type="signal peptide" evidence="1">
    <location>
        <begin position="1"/>
        <end position="23"/>
    </location>
</feature>
<organism evidence="2 3">
    <name type="scientific">Flavobacterium panici</name>
    <dbReference type="NCBI Taxonomy" id="2654843"/>
    <lineage>
        <taxon>Bacteria</taxon>
        <taxon>Pseudomonadati</taxon>
        <taxon>Bacteroidota</taxon>
        <taxon>Flavobacteriia</taxon>
        <taxon>Flavobacteriales</taxon>
        <taxon>Flavobacteriaceae</taxon>
        <taxon>Flavobacterium</taxon>
    </lineage>
</organism>
<protein>
    <recommendedName>
        <fullName evidence="4">Lipoprotein</fullName>
    </recommendedName>
</protein>
<sequence length="148" mass="17210">MKITAKILTVLISLALFSCEVSKSDTEGYIDKFYSNKIAFETVAEKIYADKELTKRTGRRIPENKIDPEIKNDLEKLGIESFTIYKANCKKDIEVEFILNWTKNATLYLVKNNCNFDRSKIGYHSKTTMIEVWGLGNGWIMWIDYDFI</sequence>
<dbReference type="EMBL" id="CAIJDE010000069">
    <property type="protein sequence ID" value="CAC9977062.1"/>
    <property type="molecule type" value="Genomic_DNA"/>
</dbReference>
<keyword evidence="3" id="KW-1185">Reference proteome</keyword>
<evidence type="ECO:0008006" key="4">
    <source>
        <dbReference type="Google" id="ProtNLM"/>
    </source>
</evidence>
<comment type="caution">
    <text evidence="2">The sequence shown here is derived from an EMBL/GenBank/DDBJ whole genome shotgun (WGS) entry which is preliminary data.</text>
</comment>
<dbReference type="AlphaFoldDB" id="A0A9N8J6V9"/>
<dbReference type="PROSITE" id="PS51257">
    <property type="entry name" value="PROKAR_LIPOPROTEIN"/>
    <property type="match status" value="1"/>
</dbReference>
<gene>
    <name evidence="2" type="ORF">FLAPXU55_04794</name>
</gene>
<dbReference type="RefSeq" id="WP_180861899.1">
    <property type="nucleotide sequence ID" value="NZ_CAIJDE010000069.1"/>
</dbReference>
<evidence type="ECO:0000313" key="3">
    <source>
        <dbReference type="Proteomes" id="UP000533639"/>
    </source>
</evidence>
<evidence type="ECO:0000313" key="2">
    <source>
        <dbReference type="EMBL" id="CAC9977062.1"/>
    </source>
</evidence>
<reference evidence="2 3" key="1">
    <citation type="submission" date="2020-06" db="EMBL/GenBank/DDBJ databases">
        <authorList>
            <person name="Criscuolo A."/>
        </authorList>
    </citation>
    <scope>NUCLEOTIDE SEQUENCE [LARGE SCALE GENOMIC DNA]</scope>
    <source>
        <strain evidence="2">PXU-55</strain>
    </source>
</reference>
<accession>A0A9N8J6V9</accession>
<feature type="chain" id="PRO_5040431820" description="Lipoprotein" evidence="1">
    <location>
        <begin position="24"/>
        <end position="148"/>
    </location>
</feature>
<name>A0A9N8J6V9_9FLAO</name>
<proteinExistence type="predicted"/>
<keyword evidence="1" id="KW-0732">Signal</keyword>
<evidence type="ECO:0000256" key="1">
    <source>
        <dbReference type="SAM" id="SignalP"/>
    </source>
</evidence>